<reference evidence="2" key="1">
    <citation type="submission" date="2022-01" db="EMBL/GenBank/DDBJ databases">
        <title>Genome Sequence Resource for Two Populations of Ditylenchus destructor, the Migratory Endoparasitic Phytonematode.</title>
        <authorList>
            <person name="Zhang H."/>
            <person name="Lin R."/>
            <person name="Xie B."/>
        </authorList>
    </citation>
    <scope>NUCLEOTIDE SEQUENCE</scope>
    <source>
        <strain evidence="2">BazhouSP</strain>
    </source>
</reference>
<evidence type="ECO:0000313" key="3">
    <source>
        <dbReference type="Proteomes" id="UP001201812"/>
    </source>
</evidence>
<gene>
    <name evidence="2" type="ORF">DdX_13566</name>
</gene>
<feature type="signal peptide" evidence="1">
    <location>
        <begin position="1"/>
        <end position="27"/>
    </location>
</feature>
<comment type="caution">
    <text evidence="2">The sequence shown here is derived from an EMBL/GenBank/DDBJ whole genome shotgun (WGS) entry which is preliminary data.</text>
</comment>
<accession>A0AAD4MYB7</accession>
<dbReference type="AlphaFoldDB" id="A0AAD4MYB7"/>
<keyword evidence="1" id="KW-0732">Signal</keyword>
<sequence>MSKLNVPRLVKFSVFTALVFIARPALGEGAKEHESSIDINSEQNLNGYYEKNATEKKTNEEVSDDEWLKMVENYKTMSPYPSIEQFLKVGQSTKPKILQVQNNFGVTIVLQDLRVIHQHVICVEVRLDFTVLVLQAQTRQYV</sequence>
<name>A0AAD4MYB7_9BILA</name>
<feature type="chain" id="PRO_5042095317" evidence="1">
    <location>
        <begin position="28"/>
        <end position="142"/>
    </location>
</feature>
<dbReference type="Proteomes" id="UP001201812">
    <property type="component" value="Unassembled WGS sequence"/>
</dbReference>
<keyword evidence="3" id="KW-1185">Reference proteome</keyword>
<evidence type="ECO:0000256" key="1">
    <source>
        <dbReference type="SAM" id="SignalP"/>
    </source>
</evidence>
<proteinExistence type="predicted"/>
<organism evidence="2 3">
    <name type="scientific">Ditylenchus destructor</name>
    <dbReference type="NCBI Taxonomy" id="166010"/>
    <lineage>
        <taxon>Eukaryota</taxon>
        <taxon>Metazoa</taxon>
        <taxon>Ecdysozoa</taxon>
        <taxon>Nematoda</taxon>
        <taxon>Chromadorea</taxon>
        <taxon>Rhabditida</taxon>
        <taxon>Tylenchina</taxon>
        <taxon>Tylenchomorpha</taxon>
        <taxon>Sphaerularioidea</taxon>
        <taxon>Anguinidae</taxon>
        <taxon>Anguininae</taxon>
        <taxon>Ditylenchus</taxon>
    </lineage>
</organism>
<protein>
    <submittedName>
        <fullName evidence="2">Uncharacterized protein</fullName>
    </submittedName>
</protein>
<evidence type="ECO:0000313" key="2">
    <source>
        <dbReference type="EMBL" id="KAI1705428.1"/>
    </source>
</evidence>
<dbReference type="EMBL" id="JAKKPZ010000056">
    <property type="protein sequence ID" value="KAI1705428.1"/>
    <property type="molecule type" value="Genomic_DNA"/>
</dbReference>